<dbReference type="EMBL" id="CP134536">
    <property type="protein sequence ID" value="WNH13036.1"/>
    <property type="molecule type" value="Genomic_DNA"/>
</dbReference>
<feature type="transmembrane region" description="Helical" evidence="1">
    <location>
        <begin position="42"/>
        <end position="62"/>
    </location>
</feature>
<name>A0ABY9Y4P5_9FLAO</name>
<evidence type="ECO:0000313" key="2">
    <source>
        <dbReference type="EMBL" id="WNH13036.1"/>
    </source>
</evidence>
<organism evidence="2 3">
    <name type="scientific">Thalassobellus suaedae</name>
    <dbReference type="NCBI Taxonomy" id="3074124"/>
    <lineage>
        <taxon>Bacteria</taxon>
        <taxon>Pseudomonadati</taxon>
        <taxon>Bacteroidota</taxon>
        <taxon>Flavobacteriia</taxon>
        <taxon>Flavobacteriales</taxon>
        <taxon>Flavobacteriaceae</taxon>
        <taxon>Thalassobellus</taxon>
    </lineage>
</organism>
<accession>A0ABY9Y4P5</accession>
<evidence type="ECO:0000256" key="1">
    <source>
        <dbReference type="SAM" id="Phobius"/>
    </source>
</evidence>
<dbReference type="Proteomes" id="UP001303407">
    <property type="component" value="Chromosome"/>
</dbReference>
<keyword evidence="1" id="KW-0472">Membrane</keyword>
<keyword evidence="1" id="KW-1133">Transmembrane helix</keyword>
<dbReference type="RefSeq" id="WP_415863015.1">
    <property type="nucleotide sequence ID" value="NZ_CP134536.1"/>
</dbReference>
<gene>
    <name evidence="2" type="ORF">RHP49_02010</name>
</gene>
<keyword evidence="3" id="KW-1185">Reference proteome</keyword>
<protein>
    <submittedName>
        <fullName evidence="2">Uncharacterized protein</fullName>
    </submittedName>
</protein>
<keyword evidence="1" id="KW-0812">Transmembrane</keyword>
<proteinExistence type="predicted"/>
<dbReference type="PROSITE" id="PS51257">
    <property type="entry name" value="PROKAR_LIPOPROTEIN"/>
    <property type="match status" value="1"/>
</dbReference>
<reference evidence="2 3" key="1">
    <citation type="submission" date="2023-09" db="EMBL/GenBank/DDBJ databases">
        <title>Thalassobella suaedae gen. nov., sp. nov., a marine bacterium of the family Flavobacteriaceae isolated from a halophyte Suaeda japonica.</title>
        <authorList>
            <person name="Lee S.Y."/>
            <person name="Hwang C.Y."/>
        </authorList>
    </citation>
    <scope>NUCLEOTIDE SEQUENCE [LARGE SCALE GENOMIC DNA]</scope>
    <source>
        <strain evidence="2 3">HL-DH10</strain>
    </source>
</reference>
<evidence type="ECO:0000313" key="3">
    <source>
        <dbReference type="Proteomes" id="UP001303407"/>
    </source>
</evidence>
<sequence>MNLKKILSDFGSWIFTGLTFLGCIIIYAGIGGRGRYNSTGETNFYFVAVGIVLILPFLIYMLKAKILIDKAENEESKRISDLIKSGDKVIVNLDDLEIQSNSYKQEIEVGSGYNTRNEYIDVNHNVILIDFPYKNDSIKYKLNIDMDTTKLKMHFAIKQETELYVDLTNPNNNYLDLRFLES</sequence>
<feature type="transmembrane region" description="Helical" evidence="1">
    <location>
        <begin position="12"/>
        <end position="30"/>
    </location>
</feature>